<sequence>MATSETTNPMPVFTEPVKCVLTEPDIDKWKESTGYQDLISFIQYLGKAVESKKISNDCTESPGVKGIMTILDKLNLWVSEIPPEDQPQRFGNKSYRVWHARLTDSSTELIQSILPESLQPALIELRPYLLDSFGNPTRIDYGTGHEASFTIFVLCLMKLGVLLQSDAQAVVTRIFYKYLSLMRLLQSTYRMEPAGSQGVWGLDDFQFLSFIWGAWQLVGQSDLKPESFLDKVICRDMADEYLFFGCIDSINKTKSGPFYEHSNSLWGISSVTEWKKVSSGLLQMYKSDVLCKYPVIQHIPFGTLFSFQKS</sequence>
<dbReference type="EC" id="5.2.1.8" evidence="4 10"/>
<dbReference type="GO" id="GO:0008160">
    <property type="term" value="F:protein tyrosine phosphatase activator activity"/>
    <property type="evidence" value="ECO:0007669"/>
    <property type="project" value="TreeGrafter"/>
</dbReference>
<proteinExistence type="inferred from homology"/>
<dbReference type="InterPro" id="IPR004327">
    <property type="entry name" value="Phstyr_phstse_ac"/>
</dbReference>
<comment type="caution">
    <text evidence="11">The sequence shown here is derived from an EMBL/GenBank/DDBJ whole genome shotgun (WGS) entry which is preliminary data.</text>
</comment>
<dbReference type="Gene3D" id="1.20.120.1150">
    <property type="match status" value="1"/>
</dbReference>
<dbReference type="GO" id="GO:0007052">
    <property type="term" value="P:mitotic spindle organization"/>
    <property type="evidence" value="ECO:0007669"/>
    <property type="project" value="TreeGrafter"/>
</dbReference>
<dbReference type="AlphaFoldDB" id="A0AAV7K0U4"/>
<comment type="catalytic activity">
    <reaction evidence="1 10">
        <text>[protein]-peptidylproline (omega=180) = [protein]-peptidylproline (omega=0)</text>
        <dbReference type="Rhea" id="RHEA:16237"/>
        <dbReference type="Rhea" id="RHEA-COMP:10747"/>
        <dbReference type="Rhea" id="RHEA-COMP:10748"/>
        <dbReference type="ChEBI" id="CHEBI:83833"/>
        <dbReference type="ChEBI" id="CHEBI:83834"/>
        <dbReference type="EC" id="5.2.1.8"/>
    </reaction>
</comment>
<dbReference type="FunFam" id="1.20.120.1150:FF:000002">
    <property type="entry name" value="Serine/threonine-protein phosphatase 2A activator"/>
    <property type="match status" value="1"/>
</dbReference>
<name>A0AAV7K0U4_9METZ</name>
<evidence type="ECO:0000256" key="2">
    <source>
        <dbReference type="ARBA" id="ARBA00004496"/>
    </source>
</evidence>
<evidence type="ECO:0000256" key="8">
    <source>
        <dbReference type="ARBA" id="ARBA00044786"/>
    </source>
</evidence>
<dbReference type="CDD" id="cd04087">
    <property type="entry name" value="PTPA"/>
    <property type="match status" value="1"/>
</dbReference>
<keyword evidence="5 10" id="KW-0963">Cytoplasm</keyword>
<dbReference type="PANTHER" id="PTHR10012:SF0">
    <property type="entry name" value="SERINE_THREONINE-PROTEIN PHOSPHATASE 2A ACTIVATOR"/>
    <property type="match status" value="1"/>
</dbReference>
<comment type="subcellular location">
    <subcellularLocation>
        <location evidence="2 10">Cytoplasm</location>
    </subcellularLocation>
</comment>
<evidence type="ECO:0000256" key="10">
    <source>
        <dbReference type="RuleBase" id="RU361210"/>
    </source>
</evidence>
<evidence type="ECO:0000256" key="4">
    <source>
        <dbReference type="ARBA" id="ARBA00013194"/>
    </source>
</evidence>
<reference evidence="11 12" key="1">
    <citation type="journal article" date="2023" name="BMC Biol.">
        <title>The compact genome of the sponge Oopsacas minuta (Hexactinellida) is lacking key metazoan core genes.</title>
        <authorList>
            <person name="Santini S."/>
            <person name="Schenkelaars Q."/>
            <person name="Jourda C."/>
            <person name="Duchesne M."/>
            <person name="Belahbib H."/>
            <person name="Rocher C."/>
            <person name="Selva M."/>
            <person name="Riesgo A."/>
            <person name="Vervoort M."/>
            <person name="Leys S.P."/>
            <person name="Kodjabachian L."/>
            <person name="Le Bivic A."/>
            <person name="Borchiellini C."/>
            <person name="Claverie J.M."/>
            <person name="Renard E."/>
        </authorList>
    </citation>
    <scope>NUCLEOTIDE SEQUENCE [LARGE SCALE GENOMIC DNA]</scope>
    <source>
        <strain evidence="11">SPO-2</strain>
    </source>
</reference>
<dbReference type="GO" id="GO:0000159">
    <property type="term" value="C:protein phosphatase type 2A complex"/>
    <property type="evidence" value="ECO:0007669"/>
    <property type="project" value="TreeGrafter"/>
</dbReference>
<organism evidence="11 12">
    <name type="scientific">Oopsacas minuta</name>
    <dbReference type="NCBI Taxonomy" id="111878"/>
    <lineage>
        <taxon>Eukaryota</taxon>
        <taxon>Metazoa</taxon>
        <taxon>Porifera</taxon>
        <taxon>Hexactinellida</taxon>
        <taxon>Hexasterophora</taxon>
        <taxon>Lyssacinosida</taxon>
        <taxon>Leucopsacidae</taxon>
        <taxon>Oopsacas</taxon>
    </lineage>
</organism>
<keyword evidence="6 10" id="KW-0697">Rotamase</keyword>
<dbReference type="EMBL" id="JAKMXF010000221">
    <property type="protein sequence ID" value="KAI6654771.1"/>
    <property type="molecule type" value="Genomic_DNA"/>
</dbReference>
<comment type="function">
    <text evidence="10">PPIases accelerate the folding of proteins. It catalyzes the cis-trans isomerization of proline imidic peptide bonds in oligopeptides.</text>
</comment>
<protein>
    <recommendedName>
        <fullName evidence="8 10">Serine/threonine-protein phosphatase 2A activator</fullName>
        <ecNumber evidence="4 10">5.2.1.8</ecNumber>
    </recommendedName>
    <alternativeName>
        <fullName evidence="9 10">Phosphotyrosyl phosphatase activator</fullName>
    </alternativeName>
</protein>
<dbReference type="PIRSF" id="PIRSF016325">
    <property type="entry name" value="Phstyr_phstse_ac"/>
    <property type="match status" value="1"/>
</dbReference>
<evidence type="ECO:0000256" key="7">
    <source>
        <dbReference type="ARBA" id="ARBA00023235"/>
    </source>
</evidence>
<evidence type="ECO:0000256" key="1">
    <source>
        <dbReference type="ARBA" id="ARBA00000971"/>
    </source>
</evidence>
<gene>
    <name evidence="11" type="ORF">LOD99_2650</name>
</gene>
<evidence type="ECO:0000256" key="6">
    <source>
        <dbReference type="ARBA" id="ARBA00023110"/>
    </source>
</evidence>
<evidence type="ECO:0000313" key="12">
    <source>
        <dbReference type="Proteomes" id="UP001165289"/>
    </source>
</evidence>
<comment type="similarity">
    <text evidence="3 10">Belongs to the PTPA-type PPIase family.</text>
</comment>
<keyword evidence="12" id="KW-1185">Reference proteome</keyword>
<evidence type="ECO:0000256" key="3">
    <source>
        <dbReference type="ARBA" id="ARBA00011019"/>
    </source>
</evidence>
<dbReference type="GO" id="GO:0005634">
    <property type="term" value="C:nucleus"/>
    <property type="evidence" value="ECO:0007669"/>
    <property type="project" value="TreeGrafter"/>
</dbReference>
<evidence type="ECO:0000313" key="11">
    <source>
        <dbReference type="EMBL" id="KAI6654771.1"/>
    </source>
</evidence>
<evidence type="ECO:0000256" key="5">
    <source>
        <dbReference type="ARBA" id="ARBA00022490"/>
    </source>
</evidence>
<dbReference type="InterPro" id="IPR037218">
    <property type="entry name" value="PTPA_sf"/>
</dbReference>
<keyword evidence="7 10" id="KW-0413">Isomerase</keyword>
<dbReference type="Proteomes" id="UP001165289">
    <property type="component" value="Unassembled WGS sequence"/>
</dbReference>
<dbReference type="SUPFAM" id="SSF140984">
    <property type="entry name" value="PTPA-like"/>
    <property type="match status" value="1"/>
</dbReference>
<dbReference type="InterPro" id="IPR043170">
    <property type="entry name" value="PTPA_C_lid"/>
</dbReference>
<evidence type="ECO:0000256" key="9">
    <source>
        <dbReference type="ARBA" id="ARBA00044820"/>
    </source>
</evidence>
<dbReference type="PANTHER" id="PTHR10012">
    <property type="entry name" value="SERINE/THREONINE-PROTEIN PHOSPHATASE 2A REGULATORY SUBUNIT B"/>
    <property type="match status" value="1"/>
</dbReference>
<dbReference type="GO" id="GO:0003755">
    <property type="term" value="F:peptidyl-prolyl cis-trans isomerase activity"/>
    <property type="evidence" value="ECO:0007669"/>
    <property type="project" value="UniProtKB-KW"/>
</dbReference>
<dbReference type="GO" id="GO:0005737">
    <property type="term" value="C:cytoplasm"/>
    <property type="evidence" value="ECO:0007669"/>
    <property type="project" value="UniProtKB-SubCell"/>
</dbReference>
<accession>A0AAV7K0U4</accession>
<dbReference type="Pfam" id="PF03095">
    <property type="entry name" value="PTPA"/>
    <property type="match status" value="1"/>
</dbReference>